<dbReference type="SUPFAM" id="SSF53850">
    <property type="entry name" value="Periplasmic binding protein-like II"/>
    <property type="match status" value="1"/>
</dbReference>
<evidence type="ECO:0000313" key="5">
    <source>
        <dbReference type="EMBL" id="QDQ10035.1"/>
    </source>
</evidence>
<dbReference type="PANTHER" id="PTHR30024">
    <property type="entry name" value="ALIPHATIC SULFONATES-BINDING PROTEIN-RELATED"/>
    <property type="match status" value="1"/>
</dbReference>
<sequence>MPPRHPVPNPPGRAARRSPTDRAPQAAAPPCPKGLRMPPRTLRTAPLVSGAAAASALALLAACGGAGGGPAKAAKDAAGRTVIRVSYPTNVSNVPLHIARERGYFKREGLTVKPEADLGSGSTVEAVVGGQTDMAWANTVGQLTAYSKGIDIKLVAITDLARRGSLQVLVGKDSPARKLADLKGRKVAVLAPTTICVLAIRSALKARGLPADAITFTPVSPPEHANVLSSGEVAATCTSDPFRTQMVRKLGARSVFDTESGPLKGSPVGGYLVASGFAEAHPKEIAGFRRAMERAARYANDHPDEVRALLPGFTGTDAEVAAEVVINRYLERQDPATVRPLVARVASAMRAYGLADEAIDASGYYARGEAARP</sequence>
<accession>A0A516R306</accession>
<dbReference type="EMBL" id="CP040916">
    <property type="protein sequence ID" value="QDQ10035.1"/>
    <property type="molecule type" value="Genomic_DNA"/>
</dbReference>
<proteinExistence type="inferred from homology"/>
<protein>
    <submittedName>
        <fullName evidence="5">ABC transporter substrate-binding protein</fullName>
    </submittedName>
</protein>
<dbReference type="AlphaFoldDB" id="A0A516R306"/>
<name>A0A516R306_STRST</name>
<evidence type="ECO:0000313" key="6">
    <source>
        <dbReference type="Proteomes" id="UP000316806"/>
    </source>
</evidence>
<organism evidence="5 6">
    <name type="scientific">Streptomyces spectabilis</name>
    <dbReference type="NCBI Taxonomy" id="68270"/>
    <lineage>
        <taxon>Bacteria</taxon>
        <taxon>Bacillati</taxon>
        <taxon>Actinomycetota</taxon>
        <taxon>Actinomycetes</taxon>
        <taxon>Kitasatosporales</taxon>
        <taxon>Streptomycetaceae</taxon>
        <taxon>Streptomyces</taxon>
    </lineage>
</organism>
<evidence type="ECO:0000256" key="3">
    <source>
        <dbReference type="ARBA" id="ARBA00022729"/>
    </source>
</evidence>
<dbReference type="CDD" id="cd01008">
    <property type="entry name" value="PBP2_NrtA_SsuA_CpmA_like"/>
    <property type="match status" value="1"/>
</dbReference>
<dbReference type="Proteomes" id="UP000316806">
    <property type="component" value="Chromosome"/>
</dbReference>
<reference evidence="5 6" key="1">
    <citation type="journal article" date="2019" name="J. Ind. Microbiol. Biotechnol.">
        <title>The complete genomic sequence of Streptomyces spectabilis NRRL-2792 and identification of secondary metabolite biosynthetic gene clusters.</title>
        <authorList>
            <person name="Sinha A."/>
            <person name="Phillips-Salemka S."/>
            <person name="Niraula T.A."/>
            <person name="Short K.A."/>
            <person name="Niraula N.P."/>
        </authorList>
    </citation>
    <scope>NUCLEOTIDE SEQUENCE [LARGE SCALE GENOMIC DNA]</scope>
    <source>
        <strain evidence="5 6">NRRL 2792</strain>
    </source>
</reference>
<comment type="similarity">
    <text evidence="2">Belongs to the bacterial solute-binding protein SsuA/TauA family.</text>
</comment>
<comment type="subcellular location">
    <subcellularLocation>
        <location evidence="1">Periplasm</location>
    </subcellularLocation>
</comment>
<dbReference type="PANTHER" id="PTHR30024:SF47">
    <property type="entry name" value="TAURINE-BINDING PERIPLASMIC PROTEIN"/>
    <property type="match status" value="1"/>
</dbReference>
<dbReference type="GO" id="GO:0042597">
    <property type="term" value="C:periplasmic space"/>
    <property type="evidence" value="ECO:0007669"/>
    <property type="project" value="UniProtKB-SubCell"/>
</dbReference>
<feature type="compositionally biased region" description="Pro residues" evidence="4">
    <location>
        <begin position="1"/>
        <end position="11"/>
    </location>
</feature>
<dbReference type="Pfam" id="PF13379">
    <property type="entry name" value="NMT1_2"/>
    <property type="match status" value="1"/>
</dbReference>
<evidence type="ECO:0000256" key="1">
    <source>
        <dbReference type="ARBA" id="ARBA00004418"/>
    </source>
</evidence>
<keyword evidence="3" id="KW-0732">Signal</keyword>
<dbReference type="Gene3D" id="3.40.190.10">
    <property type="entry name" value="Periplasmic binding protein-like II"/>
    <property type="match status" value="2"/>
</dbReference>
<evidence type="ECO:0000256" key="4">
    <source>
        <dbReference type="SAM" id="MobiDB-lite"/>
    </source>
</evidence>
<gene>
    <name evidence="5" type="ORF">FH965_05245</name>
</gene>
<feature type="region of interest" description="Disordered" evidence="4">
    <location>
        <begin position="1"/>
        <end position="39"/>
    </location>
</feature>
<evidence type="ECO:0000256" key="2">
    <source>
        <dbReference type="ARBA" id="ARBA00010742"/>
    </source>
</evidence>